<dbReference type="AlphaFoldDB" id="A0A2P7AMM3"/>
<proteinExistence type="predicted"/>
<dbReference type="EMBL" id="PGGN01000005">
    <property type="protein sequence ID" value="PSH55457.1"/>
    <property type="molecule type" value="Genomic_DNA"/>
</dbReference>
<accession>A0A2P7AMM3</accession>
<evidence type="ECO:0000313" key="2">
    <source>
        <dbReference type="Proteomes" id="UP000241158"/>
    </source>
</evidence>
<dbReference type="Proteomes" id="UP000241158">
    <property type="component" value="Unassembled WGS sequence"/>
</dbReference>
<reference evidence="2" key="1">
    <citation type="submission" date="2017-11" db="EMBL/GenBank/DDBJ databases">
        <authorList>
            <person name="Kuznetsova I."/>
            <person name="Sazanova A."/>
            <person name="Chirak E."/>
            <person name="Safronova V."/>
            <person name="Willems A."/>
        </authorList>
    </citation>
    <scope>NUCLEOTIDE SEQUENCE [LARGE SCALE GENOMIC DNA]</scope>
    <source>
        <strain evidence="2">PEPV15</strain>
    </source>
</reference>
<gene>
    <name evidence="1" type="ORF">CU100_22700</name>
</gene>
<comment type="caution">
    <text evidence="1">The sequence shown here is derived from an EMBL/GenBank/DDBJ whole genome shotgun (WGS) entry which is preliminary data.</text>
</comment>
<protein>
    <submittedName>
        <fullName evidence="1">Uncharacterized protein</fullName>
    </submittedName>
</protein>
<keyword evidence="2" id="KW-1185">Reference proteome</keyword>
<evidence type="ECO:0000313" key="1">
    <source>
        <dbReference type="EMBL" id="PSH55457.1"/>
    </source>
</evidence>
<sequence length="98" mass="10797">MEHAFAQASALLKRPHKTDHRANRLARTVMMFFDRGMRDPDLIAAVAANREISLEFKDNAERGPRATMRERVTAGQIAAALNAPCCDGSDGECLSEKP</sequence>
<name>A0A2P7AMM3_9HYPH</name>
<organism evidence="1 2">
    <name type="scientific">Phyllobacterium endophyticum</name>
    <dbReference type="NCBI Taxonomy" id="1149773"/>
    <lineage>
        <taxon>Bacteria</taxon>
        <taxon>Pseudomonadati</taxon>
        <taxon>Pseudomonadota</taxon>
        <taxon>Alphaproteobacteria</taxon>
        <taxon>Hyphomicrobiales</taxon>
        <taxon>Phyllobacteriaceae</taxon>
        <taxon>Phyllobacterium</taxon>
    </lineage>
</organism>